<proteinExistence type="predicted"/>
<dbReference type="EMBL" id="LC738879">
    <property type="protein sequence ID" value="BDT62942.1"/>
    <property type="molecule type" value="Genomic_DNA"/>
</dbReference>
<protein>
    <submittedName>
        <fullName evidence="1">Uncharacterized protein</fullName>
    </submittedName>
</protein>
<reference evidence="1" key="1">
    <citation type="submission" date="2022-10" db="EMBL/GenBank/DDBJ databases">
        <title>Genome sequences of endogenous nimaviruses in decapod crustaceans.</title>
        <authorList>
            <person name="Kawato S."/>
            <person name="Nozaki R."/>
            <person name="Kondo H."/>
            <person name="Hirono I."/>
        </authorList>
    </citation>
    <scope>NUCLEOTIDE SEQUENCE</scope>
    <source>
        <strain evidence="1">Ube2021</strain>
    </source>
</reference>
<organism evidence="1">
    <name type="scientific">Trachysalambria curvirostris majanivirus</name>
    <dbReference type="NCBI Taxonomy" id="2984281"/>
    <lineage>
        <taxon>Viruses</taxon>
        <taxon>Viruses incertae sedis</taxon>
        <taxon>Naldaviricetes</taxon>
        <taxon>Nimaviridae</taxon>
    </lineage>
</organism>
<accession>A0A9C7EYX9</accession>
<evidence type="ECO:0000313" key="1">
    <source>
        <dbReference type="EMBL" id="BDT62942.1"/>
    </source>
</evidence>
<name>A0A9C7EYX9_9VIRU</name>
<sequence length="206" mass="24315">MSNVFKIEKTYNLKSAKKIVCSNLDTTIMIFNKYHIITNNHKSVANPLQGKQKDILYLLNLIIYKKVLNKILLRLSYYINNEKNKDKEYFMLIKNKKNIDIYSYYTHKYNNNNNNINMCTLEWTTDIGKHHYKNDLKKNNKLNPTFIFTTHHIPSIIGQFTNSSISNNINVIYVHIEDRKNTHPLDISHLNNSLPTNSKIAVLLYY</sequence>